<name>A0A291QR97_9BACT</name>
<evidence type="ECO:0000313" key="1">
    <source>
        <dbReference type="EMBL" id="ATL46445.1"/>
    </source>
</evidence>
<protein>
    <submittedName>
        <fullName evidence="1">Uncharacterized protein</fullName>
    </submittedName>
</protein>
<organism evidence="1 2">
    <name type="scientific">Chitinophaga caeni</name>
    <dbReference type="NCBI Taxonomy" id="2029983"/>
    <lineage>
        <taxon>Bacteria</taxon>
        <taxon>Pseudomonadati</taxon>
        <taxon>Bacteroidota</taxon>
        <taxon>Chitinophagia</taxon>
        <taxon>Chitinophagales</taxon>
        <taxon>Chitinophagaceae</taxon>
        <taxon>Chitinophaga</taxon>
    </lineage>
</organism>
<proteinExistence type="predicted"/>
<gene>
    <name evidence="1" type="ORF">COR50_04230</name>
</gene>
<accession>A0A291QR97</accession>
<dbReference type="AlphaFoldDB" id="A0A291QR97"/>
<dbReference type="KEGG" id="cbae:COR50_04230"/>
<reference evidence="1 2" key="1">
    <citation type="submission" date="2017-10" db="EMBL/GenBank/DDBJ databases">
        <title>Paenichitinophaga pekingensis gen. nov., sp. nov., isolated from activated sludge.</title>
        <authorList>
            <person name="Jin D."/>
            <person name="Kong X."/>
            <person name="Deng Y."/>
            <person name="Bai Z."/>
        </authorList>
    </citation>
    <scope>NUCLEOTIDE SEQUENCE [LARGE SCALE GENOMIC DNA]</scope>
    <source>
        <strain evidence="1 2">13</strain>
    </source>
</reference>
<evidence type="ECO:0000313" key="2">
    <source>
        <dbReference type="Proteomes" id="UP000220133"/>
    </source>
</evidence>
<keyword evidence="2" id="KW-1185">Reference proteome</keyword>
<sequence>MNQRNGMRPQDIAVLLKIIISNPNWMNKDIAEDLFLSPSEVSYSLQRSALAELLDTSKRKVMRKAFLEFIQYGLPRVFPAIRGSIAIGIPTAFSSPVMLPYLMTNQLNEMVVWPYAEGTARGETINPLYPNAVQAALKDQKLYELLSLVDVMRIGKVREKEIALRLLQEKFSIHHA</sequence>
<dbReference type="Proteomes" id="UP000220133">
    <property type="component" value="Chromosome"/>
</dbReference>
<dbReference type="EMBL" id="CP023777">
    <property type="protein sequence ID" value="ATL46445.1"/>
    <property type="molecule type" value="Genomic_DNA"/>
</dbReference>